<reference evidence="1 2" key="1">
    <citation type="journal article" date="2006" name="PLoS Genet.">
        <title>Secrets of soil survival revealed by the genome sequence of Arthrobacter aurescens TC1.</title>
        <authorList>
            <person name="Mongodin E.F."/>
            <person name="Shapir N."/>
            <person name="Daugherty S.C."/>
            <person name="DeBoy R.T."/>
            <person name="Emerson J.B."/>
            <person name="Shvartzbeyn A."/>
            <person name="Radune D."/>
            <person name="Vamathevan J."/>
            <person name="Riggs F."/>
            <person name="Grinberg V."/>
            <person name="Khouri H."/>
            <person name="Wackett L.P."/>
            <person name="Nelson K.E."/>
            <person name="Sadowsky M.J."/>
        </authorList>
    </citation>
    <scope>NUCLEOTIDE SEQUENCE [LARGE SCALE GENOMIC DNA]</scope>
    <source>
        <strain evidence="1 2">TC1</strain>
    </source>
</reference>
<evidence type="ECO:0000313" key="1">
    <source>
        <dbReference type="EMBL" id="ABM09948.1"/>
    </source>
</evidence>
<proteinExistence type="predicted"/>
<evidence type="ECO:0000313" key="2">
    <source>
        <dbReference type="Proteomes" id="UP000000637"/>
    </source>
</evidence>
<dbReference type="KEGG" id="aau:AAur_0077"/>
<dbReference type="Proteomes" id="UP000000637">
    <property type="component" value="Chromosome"/>
</dbReference>
<gene>
    <name evidence="1" type="ordered locus">AAur_0077</name>
</gene>
<name>A1R0Z5_PAEAT</name>
<dbReference type="STRING" id="290340.AAur_0077"/>
<protein>
    <submittedName>
        <fullName evidence="1">Uncharacterized protein</fullName>
    </submittedName>
</protein>
<dbReference type="AlphaFoldDB" id="A1R0Z5"/>
<sequence>MVLVPRLTLVLGHAIRARPIRELTDWLPDPPLQAVVVPTVLFAPQIIPSSATSLPRFMWRTGVIHYARQRR</sequence>
<keyword evidence="2" id="KW-1185">Reference proteome</keyword>
<organism evidence="1 2">
    <name type="scientific">Paenarthrobacter aurescens (strain TC1)</name>
    <dbReference type="NCBI Taxonomy" id="290340"/>
    <lineage>
        <taxon>Bacteria</taxon>
        <taxon>Bacillati</taxon>
        <taxon>Actinomycetota</taxon>
        <taxon>Actinomycetes</taxon>
        <taxon>Micrococcales</taxon>
        <taxon>Micrococcaceae</taxon>
        <taxon>Paenarthrobacter</taxon>
    </lineage>
</organism>
<dbReference type="EMBL" id="CP000474">
    <property type="protein sequence ID" value="ABM09948.1"/>
    <property type="molecule type" value="Genomic_DNA"/>
</dbReference>
<dbReference type="HOGENOM" id="CLU_2731209_0_0_11"/>
<accession>A1R0Z5</accession>